<accession>A0A2T7UVZ0</accession>
<evidence type="ECO:0000313" key="4">
    <source>
        <dbReference type="Proteomes" id="UP000244810"/>
    </source>
</evidence>
<dbReference type="NCBIfam" id="TIGR02964">
    <property type="entry name" value="xanthine_xdhC"/>
    <property type="match status" value="1"/>
</dbReference>
<dbReference type="Pfam" id="PF13478">
    <property type="entry name" value="XdhC_C"/>
    <property type="match status" value="1"/>
</dbReference>
<dbReference type="InterPro" id="IPR052698">
    <property type="entry name" value="MoCofactor_Util/Proc"/>
</dbReference>
<dbReference type="AlphaFoldDB" id="A0A2T7UVZ0"/>
<dbReference type="InterPro" id="IPR027051">
    <property type="entry name" value="XdhC_Rossmann_dom"/>
</dbReference>
<keyword evidence="4" id="KW-1185">Reference proteome</keyword>
<feature type="domain" description="XdhC- CoxI" evidence="1">
    <location>
        <begin position="13"/>
        <end position="68"/>
    </location>
</feature>
<organism evidence="3 4">
    <name type="scientific">Pararhodobacter aggregans</name>
    <dbReference type="NCBI Taxonomy" id="404875"/>
    <lineage>
        <taxon>Bacteria</taxon>
        <taxon>Pseudomonadati</taxon>
        <taxon>Pseudomonadota</taxon>
        <taxon>Alphaproteobacteria</taxon>
        <taxon>Rhodobacterales</taxon>
        <taxon>Paracoccaceae</taxon>
        <taxon>Pararhodobacter</taxon>
    </lineage>
</organism>
<dbReference type="PANTHER" id="PTHR30388:SF6">
    <property type="entry name" value="XANTHINE DEHYDROGENASE SUBUNIT A-RELATED"/>
    <property type="match status" value="1"/>
</dbReference>
<evidence type="ECO:0000259" key="2">
    <source>
        <dbReference type="Pfam" id="PF13478"/>
    </source>
</evidence>
<reference evidence="3 4" key="1">
    <citation type="journal article" date="2011" name="Syst. Appl. Microbiol.">
        <title>Defluviimonas denitrificans gen. nov., sp. nov., and Pararhodobacter aggregans gen. nov., sp. nov., non-phototrophic Rhodobacteraceae from the biofilter of a marine aquaculture.</title>
        <authorList>
            <person name="Foesel B.U."/>
            <person name="Drake H.L."/>
            <person name="Schramm A."/>
        </authorList>
    </citation>
    <scope>NUCLEOTIDE SEQUENCE [LARGE SCALE GENOMIC DNA]</scope>
    <source>
        <strain evidence="3 4">D1-19</strain>
    </source>
</reference>
<protein>
    <submittedName>
        <fullName evidence="3">Xanthine dehydrogenase accessory protein XdhC</fullName>
    </submittedName>
</protein>
<proteinExistence type="predicted"/>
<dbReference type="OrthoDB" id="61481at2"/>
<sequence>MFDRAALVRAVAAHGVVTRVVICAHQGSSPREAGTAMLVWAGGQEGTIGGGALEYEAAAEARRMLPGAAAKTQKIALGPALGQCCGGAVTLGFEVFDASALTTIPETGLHSRPLARDAAGEPPLALRRAEKIARGEGVAVTRYLQGWLSEPVAPRPRDLWIWGAGHVGRALVHTLTPLSGLALTWLDTDRARFPETIPDGVTPRIAANPAALVAEAPATAEHLILTFSHALDLDLCHRILAHGFGACGLIGSASKWARFQSRLRALGHAPQDIARIRCPIGDPALGKHPQAIAISVAAELLARPALAPAREAVR</sequence>
<dbReference type="RefSeq" id="WP_107750318.1">
    <property type="nucleotide sequence ID" value="NZ_QBKF01000002.1"/>
</dbReference>
<dbReference type="InterPro" id="IPR003777">
    <property type="entry name" value="XdhC_CoxI"/>
</dbReference>
<dbReference type="PANTHER" id="PTHR30388">
    <property type="entry name" value="ALDEHYDE OXIDOREDUCTASE MOLYBDENUM COFACTOR ASSEMBLY PROTEIN"/>
    <property type="match status" value="1"/>
</dbReference>
<dbReference type="EMBL" id="QDDR01000002">
    <property type="protein sequence ID" value="PVE48746.1"/>
    <property type="molecule type" value="Genomic_DNA"/>
</dbReference>
<dbReference type="Pfam" id="PF02625">
    <property type="entry name" value="XdhC_CoxI"/>
    <property type="match status" value="1"/>
</dbReference>
<gene>
    <name evidence="3" type="primary">xdhC</name>
    <name evidence="3" type="ORF">DDE23_06765</name>
</gene>
<name>A0A2T7UVZ0_9RHOB</name>
<feature type="domain" description="XdhC Rossmann" evidence="2">
    <location>
        <begin position="159"/>
        <end position="300"/>
    </location>
</feature>
<dbReference type="InterPro" id="IPR014308">
    <property type="entry name" value="Xanthine_DH_XdhC"/>
</dbReference>
<dbReference type="Proteomes" id="UP000244810">
    <property type="component" value="Unassembled WGS sequence"/>
</dbReference>
<evidence type="ECO:0000313" key="3">
    <source>
        <dbReference type="EMBL" id="PVE48746.1"/>
    </source>
</evidence>
<comment type="caution">
    <text evidence="3">The sequence shown here is derived from an EMBL/GenBank/DDBJ whole genome shotgun (WGS) entry which is preliminary data.</text>
</comment>
<dbReference type="Gene3D" id="3.40.50.720">
    <property type="entry name" value="NAD(P)-binding Rossmann-like Domain"/>
    <property type="match status" value="1"/>
</dbReference>
<evidence type="ECO:0000259" key="1">
    <source>
        <dbReference type="Pfam" id="PF02625"/>
    </source>
</evidence>